<dbReference type="AlphaFoldDB" id="A0A7X5X659"/>
<dbReference type="Proteomes" id="UP000536624">
    <property type="component" value="Unassembled WGS sequence"/>
</dbReference>
<name>A0A7X5X659_STRMQ</name>
<proteinExistence type="predicted"/>
<accession>A0A7X5X659</accession>
<organism evidence="1 2">
    <name type="scientific">Streptomyces malaysiensis</name>
    <dbReference type="NCBI Taxonomy" id="92644"/>
    <lineage>
        <taxon>Bacteria</taxon>
        <taxon>Bacillati</taxon>
        <taxon>Actinomycetota</taxon>
        <taxon>Actinomycetes</taxon>
        <taxon>Kitasatosporales</taxon>
        <taxon>Streptomycetaceae</taxon>
        <taxon>Streptomyces</taxon>
        <taxon>Streptomyces violaceusniger group</taxon>
    </lineage>
</organism>
<evidence type="ECO:0000313" key="1">
    <source>
        <dbReference type="EMBL" id="NIY67303.1"/>
    </source>
</evidence>
<sequence length="183" mass="19722">MDESLFVHAHSVVTDLQAPRVAIFGETYINSAVGEVRLQCAAGQDSVLSVLDQLTYGYLGFLTVELLTTESPDQGGDIRDLDHRVDRPPVRHRKELSETLGGVDAGHRPGCEPTATEVMKEGINLLELLVDTAQIVEGQPPGSGIIGGERAKRRIGDPVAVQVRTADVFLETPVLPGNALRFT</sequence>
<protein>
    <submittedName>
        <fullName evidence="1">Uncharacterized protein</fullName>
    </submittedName>
</protein>
<reference evidence="1 2" key="1">
    <citation type="submission" date="2020-02" db="EMBL/GenBank/DDBJ databases">
        <title>Streptomyces malaysiensis DSM14702 (JHCC583434, PFL_A843) Genome sequencing and assembly.</title>
        <authorList>
            <person name="Samborskyy M."/>
        </authorList>
    </citation>
    <scope>NUCLEOTIDE SEQUENCE [LARGE SCALE GENOMIC DNA]</scope>
    <source>
        <strain evidence="1 2">DSM 14702</strain>
    </source>
</reference>
<comment type="caution">
    <text evidence="1">The sequence shown here is derived from an EMBL/GenBank/DDBJ whole genome shotgun (WGS) entry which is preliminary data.</text>
</comment>
<dbReference type="EMBL" id="JAALLH010000001">
    <property type="protein sequence ID" value="NIY67303.1"/>
    <property type="molecule type" value="Genomic_DNA"/>
</dbReference>
<gene>
    <name evidence="1" type="ORF">SMALB_5356</name>
</gene>
<evidence type="ECO:0000313" key="2">
    <source>
        <dbReference type="Proteomes" id="UP000536624"/>
    </source>
</evidence>